<gene>
    <name evidence="3" type="ORF">FNA67_00345</name>
</gene>
<evidence type="ECO:0000256" key="1">
    <source>
        <dbReference type="RuleBase" id="RU003513"/>
    </source>
</evidence>
<reference evidence="3 4" key="1">
    <citation type="journal article" date="2015" name="Int. J. Syst. Evol. Microbiol.">
        <title>Youhaiella tibetensis gen. nov., sp. nov., isolated from subsurface sediment.</title>
        <authorList>
            <person name="Wang Y.X."/>
            <person name="Huang F.Q."/>
            <person name="Nogi Y."/>
            <person name="Pang S.J."/>
            <person name="Wang P.K."/>
            <person name="Lv J."/>
        </authorList>
    </citation>
    <scope>NUCLEOTIDE SEQUENCE [LARGE SCALE GENOMIC DNA]</scope>
    <source>
        <strain evidence="4">fig4</strain>
    </source>
</reference>
<evidence type="ECO:0000313" key="4">
    <source>
        <dbReference type="Proteomes" id="UP000321062"/>
    </source>
</evidence>
<dbReference type="NCBIfam" id="TIGR00236">
    <property type="entry name" value="wecB"/>
    <property type="match status" value="1"/>
</dbReference>
<dbReference type="Proteomes" id="UP000321062">
    <property type="component" value="Chromosome"/>
</dbReference>
<dbReference type="KEGG" id="yti:FNA67_00345"/>
<dbReference type="PANTHER" id="PTHR43174:SF1">
    <property type="entry name" value="UDP-N-ACETYLGLUCOSAMINE 2-EPIMERASE"/>
    <property type="match status" value="1"/>
</dbReference>
<comment type="similarity">
    <text evidence="1">Belongs to the UDP-N-acetylglucosamine 2-epimerase family.</text>
</comment>
<dbReference type="GO" id="GO:0008761">
    <property type="term" value="F:UDP-N-acetylglucosamine 2-epimerase activity"/>
    <property type="evidence" value="ECO:0007669"/>
    <property type="project" value="UniProtKB-EC"/>
</dbReference>
<evidence type="ECO:0000259" key="2">
    <source>
        <dbReference type="Pfam" id="PF02350"/>
    </source>
</evidence>
<dbReference type="RefSeq" id="WP_147654673.1">
    <property type="nucleotide sequence ID" value="NZ_BMFM01000001.1"/>
</dbReference>
<dbReference type="Pfam" id="PF02350">
    <property type="entry name" value="Epimerase_2"/>
    <property type="match status" value="1"/>
</dbReference>
<evidence type="ECO:0000313" key="3">
    <source>
        <dbReference type="EMBL" id="QEE18723.1"/>
    </source>
</evidence>
<dbReference type="InterPro" id="IPR003331">
    <property type="entry name" value="UDP_GlcNAc_Epimerase_2_dom"/>
</dbReference>
<proteinExistence type="inferred from homology"/>
<dbReference type="Gene3D" id="3.40.50.2000">
    <property type="entry name" value="Glycogen Phosphorylase B"/>
    <property type="match status" value="2"/>
</dbReference>
<keyword evidence="4" id="KW-1185">Reference proteome</keyword>
<dbReference type="OrthoDB" id="9803238at2"/>
<dbReference type="InterPro" id="IPR029767">
    <property type="entry name" value="WecB-like"/>
</dbReference>
<sequence>MTEKGQSRVRVHLIVGARPNFVKIAPLWRVLSNSSWCEPVIVHTGQHYDLNMSDWMFRDLGLPAPHHHLNAQTGSHARVTGSVMVAYEALCLEQDRPDWVVVVGDVDSTIACALTAKKLGLPVAHLEAGLRSFDRSMPEEINRVLTDSIADLLWTPSADADENLAREGIGAERIERVGNIMIDALVNLEAAVDAYDLTPDLGFALPEVYGVVTLHRPSNVDVPKILKEIVDRLCVAARQAFLVFPVHPRTARALEREGLDALLADAGVRMIPPCSYLPFMALIKKAAFLLTDSGGIQEEASYLGIPCLTLRNSTERPITLSLGTNRLIGVDDIEGAVAQALLHHRRPATIPLWDGKTAERVALSLQKAARRAP</sequence>
<keyword evidence="1 3" id="KW-0413">Isomerase</keyword>
<feature type="domain" description="UDP-N-acetylglucosamine 2-epimerase" evidence="2">
    <location>
        <begin position="31"/>
        <end position="365"/>
    </location>
</feature>
<dbReference type="EC" id="5.1.3.14" evidence="3"/>
<accession>A0A5B9DI34</accession>
<protein>
    <submittedName>
        <fullName evidence="3">UDP-N-acetylglucosamine 2-epimerase (Non-hydrolyzing)</fullName>
        <ecNumber evidence="3">5.1.3.14</ecNumber>
    </submittedName>
</protein>
<organism evidence="3 4">
    <name type="scientific">Paradevosia tibetensis</name>
    <dbReference type="NCBI Taxonomy" id="1447062"/>
    <lineage>
        <taxon>Bacteria</taxon>
        <taxon>Pseudomonadati</taxon>
        <taxon>Pseudomonadota</taxon>
        <taxon>Alphaproteobacteria</taxon>
        <taxon>Hyphomicrobiales</taxon>
        <taxon>Devosiaceae</taxon>
        <taxon>Paradevosia</taxon>
    </lineage>
</organism>
<dbReference type="PANTHER" id="PTHR43174">
    <property type="entry name" value="UDP-N-ACETYLGLUCOSAMINE 2-EPIMERASE"/>
    <property type="match status" value="1"/>
</dbReference>
<dbReference type="AlphaFoldDB" id="A0A5B9DI34"/>
<dbReference type="SUPFAM" id="SSF53756">
    <property type="entry name" value="UDP-Glycosyltransferase/glycogen phosphorylase"/>
    <property type="match status" value="1"/>
</dbReference>
<name>A0A5B9DI34_9HYPH</name>
<dbReference type="CDD" id="cd03786">
    <property type="entry name" value="GTB_UDP-GlcNAc_2-Epimerase"/>
    <property type="match status" value="1"/>
</dbReference>
<dbReference type="EMBL" id="CP041690">
    <property type="protein sequence ID" value="QEE18723.1"/>
    <property type="molecule type" value="Genomic_DNA"/>
</dbReference>